<comment type="caution">
    <text evidence="1">The sequence shown here is derived from an EMBL/GenBank/DDBJ whole genome shotgun (WGS) entry which is preliminary data.</text>
</comment>
<dbReference type="Proteomes" id="UP001153269">
    <property type="component" value="Unassembled WGS sequence"/>
</dbReference>
<evidence type="ECO:0000313" key="2">
    <source>
        <dbReference type="Proteomes" id="UP001153269"/>
    </source>
</evidence>
<protein>
    <submittedName>
        <fullName evidence="1">Uncharacterized protein</fullName>
    </submittedName>
</protein>
<name>A0A9N7VFW5_PLEPL</name>
<keyword evidence="2" id="KW-1185">Reference proteome</keyword>
<dbReference type="EMBL" id="CADEAL010003989">
    <property type="protein sequence ID" value="CAB1448763.1"/>
    <property type="molecule type" value="Genomic_DNA"/>
</dbReference>
<accession>A0A9N7VFW5</accession>
<organism evidence="1 2">
    <name type="scientific">Pleuronectes platessa</name>
    <name type="common">European plaice</name>
    <dbReference type="NCBI Taxonomy" id="8262"/>
    <lineage>
        <taxon>Eukaryota</taxon>
        <taxon>Metazoa</taxon>
        <taxon>Chordata</taxon>
        <taxon>Craniata</taxon>
        <taxon>Vertebrata</taxon>
        <taxon>Euteleostomi</taxon>
        <taxon>Actinopterygii</taxon>
        <taxon>Neopterygii</taxon>
        <taxon>Teleostei</taxon>
        <taxon>Neoteleostei</taxon>
        <taxon>Acanthomorphata</taxon>
        <taxon>Carangaria</taxon>
        <taxon>Pleuronectiformes</taxon>
        <taxon>Pleuronectoidei</taxon>
        <taxon>Pleuronectidae</taxon>
        <taxon>Pleuronectes</taxon>
    </lineage>
</organism>
<sequence>MLSGTDPPFPRVILVAHYTWGSGSLGWLRLMSVSMRRASLSGLPNIIGYIACQSVSLSGGGQRLITVSETDGLLAPCFPKQPASVSASADLRKGFVVRACCPLSAVL</sequence>
<dbReference type="AlphaFoldDB" id="A0A9N7VFW5"/>
<evidence type="ECO:0000313" key="1">
    <source>
        <dbReference type="EMBL" id="CAB1448763.1"/>
    </source>
</evidence>
<gene>
    <name evidence="1" type="ORF">PLEPLA_LOCUS36412</name>
</gene>
<proteinExistence type="predicted"/>
<reference evidence="1" key="1">
    <citation type="submission" date="2020-03" db="EMBL/GenBank/DDBJ databases">
        <authorList>
            <person name="Weist P."/>
        </authorList>
    </citation>
    <scope>NUCLEOTIDE SEQUENCE</scope>
</reference>